<reference evidence="2 3" key="1">
    <citation type="submission" date="2018-10" db="EMBL/GenBank/DDBJ databases">
        <title>Genomic Encyclopedia of Archaeal and Bacterial Type Strains, Phase II (KMG-II): from individual species to whole genera.</title>
        <authorList>
            <person name="Goeker M."/>
        </authorList>
    </citation>
    <scope>NUCLEOTIDE SEQUENCE [LARGE SCALE GENOMIC DNA]</scope>
    <source>
        <strain evidence="2 3">DSM 45657</strain>
    </source>
</reference>
<dbReference type="OrthoDB" id="56388at2"/>
<accession>A0A421B4Y5</accession>
<dbReference type="EMBL" id="RCDD01000002">
    <property type="protein sequence ID" value="RLK59308.1"/>
    <property type="molecule type" value="Genomic_DNA"/>
</dbReference>
<evidence type="ECO:0000313" key="3">
    <source>
        <dbReference type="Proteomes" id="UP000282454"/>
    </source>
</evidence>
<evidence type="ECO:0000313" key="2">
    <source>
        <dbReference type="EMBL" id="RLK59308.1"/>
    </source>
</evidence>
<organism evidence="2 3">
    <name type="scientific">Actinokineospora cianjurensis</name>
    <dbReference type="NCBI Taxonomy" id="585224"/>
    <lineage>
        <taxon>Bacteria</taxon>
        <taxon>Bacillati</taxon>
        <taxon>Actinomycetota</taxon>
        <taxon>Actinomycetes</taxon>
        <taxon>Pseudonocardiales</taxon>
        <taxon>Pseudonocardiaceae</taxon>
        <taxon>Actinokineospora</taxon>
    </lineage>
</organism>
<name>A0A421B4Y5_9PSEU</name>
<keyword evidence="3" id="KW-1185">Reference proteome</keyword>
<gene>
    <name evidence="2" type="ORF">CLV68_3795</name>
</gene>
<dbReference type="InterPro" id="IPR011990">
    <property type="entry name" value="TPR-like_helical_dom_sf"/>
</dbReference>
<dbReference type="RefSeq" id="WP_121392120.1">
    <property type="nucleotide sequence ID" value="NZ_RCDD01000002.1"/>
</dbReference>
<dbReference type="SUPFAM" id="SSF48452">
    <property type="entry name" value="TPR-like"/>
    <property type="match status" value="2"/>
</dbReference>
<feature type="repeat" description="TPR" evidence="1">
    <location>
        <begin position="720"/>
        <end position="753"/>
    </location>
</feature>
<sequence>MPEPDPRERLARQLHESDDLPAGAAKCEALERVARSADAAGLPDLGVAARLVLVNAYREIRRYDLMLTPFAWLRATEARHPEAFDEWAVHQFTWMHKWLATGLLGDPRFTLAQVTALVDQLEQRYRLHGYSLHPVHDKRRALAHHVGDTGAADAHFTAWRGAEPDDMSDCPACVVDSQVGYFVSRERFTEAIAVARPVLDEPSDCAEQPHGVLASLIEAYLATGRLDDAARAHLVSYRVVRGTPQGRSALHAHLRFCAITANAARGLEILVDNLDVLTDPPSPKVLQEFAAAAALVLSRVPDRAERVFAVGEVELDGEALRVFCAEEALATAAAFDRRNGTDAVSRRVRATLDLADVGPVLVAVPGASFGEQVGSFSGELDTGVVVESGVPGDAGALSDAGVVAGSGVLDDAGVLGDAGALGDAGVLGGAGVLGDSGVLVAGVLSGAEVDRVAAAEAACAAIEAGQVLTGVQQLAGVRSVAGLPDRLAARVTAHRLRFQRVDDPVASAERLMACQGRLVEVGELVLAARLHQVLAGFWQAAGQTARARDHALLAIAEGTTLGDPLAVVYGHLALVDLDLTAGAASLDTAEEVATADAPELLGAVRDVRAEVLAARGDEEGALAVVAGLLDEDRAWPELTTLRLVEHRARLLADMGRFEESAGWFEKLVARCRTSPGPWLADSLMQYAILIDHAGLAADNLPILLETASAARAYLPPVGTAQACLHLSAGYLATGRALEAAETLEEALRLTPPTATDLLGKIHYRLAMACRDLGEHTSAETHLTAVINAGPTDDALLGHLLHQLGDVRMHLGALPEAATAFEHSAAHWRVVDNPIAASESLVRLAHARGMGDLTVGLSYLDEAESLAASTEDGLDQLAETIGFRAALLAHHEHYDQALTANAAAEELAVRLGNPDWQAFLAGRAAHLHLDIGNHGTAEAEARRAAALLGDTPNPQTLGVVLGTLARTLEEQGKPVDSDPLVKSLTTQLD</sequence>
<protein>
    <submittedName>
        <fullName evidence="2">Uncharacterized protein</fullName>
    </submittedName>
</protein>
<proteinExistence type="predicted"/>
<dbReference type="Proteomes" id="UP000282454">
    <property type="component" value="Unassembled WGS sequence"/>
</dbReference>
<dbReference type="PROSITE" id="PS50005">
    <property type="entry name" value="TPR"/>
    <property type="match status" value="1"/>
</dbReference>
<evidence type="ECO:0000256" key="1">
    <source>
        <dbReference type="PROSITE-ProRule" id="PRU00339"/>
    </source>
</evidence>
<dbReference type="InterPro" id="IPR019734">
    <property type="entry name" value="TPR_rpt"/>
</dbReference>
<comment type="caution">
    <text evidence="2">The sequence shown here is derived from an EMBL/GenBank/DDBJ whole genome shotgun (WGS) entry which is preliminary data.</text>
</comment>
<dbReference type="AlphaFoldDB" id="A0A421B4Y5"/>
<dbReference type="Gene3D" id="1.25.40.10">
    <property type="entry name" value="Tetratricopeptide repeat domain"/>
    <property type="match status" value="2"/>
</dbReference>
<keyword evidence="1" id="KW-0802">TPR repeat</keyword>